<keyword evidence="2" id="KW-1185">Reference proteome</keyword>
<gene>
    <name evidence="1" type="ORF">VP01_230g2</name>
</gene>
<accession>A0A0L6V7V6</accession>
<comment type="caution">
    <text evidence="1">The sequence shown here is derived from an EMBL/GenBank/DDBJ whole genome shotgun (WGS) entry which is preliminary data.</text>
</comment>
<proteinExistence type="predicted"/>
<evidence type="ECO:0000313" key="1">
    <source>
        <dbReference type="EMBL" id="KNZ56814.1"/>
    </source>
</evidence>
<protein>
    <submittedName>
        <fullName evidence="1">Uncharacterized protein</fullName>
    </submittedName>
</protein>
<sequence length="496" mass="58124">MLACFISAYLKSIQPGQKHHKLMPKTAQTLSRPGWSWSTVLTQRTWQHAIITWGQDHTCWACQLNSHSRAGHLHGTLEGVGRSPENRQHALTDRPHGLVREIATRKKWLEHADRRGPKEPRGLAPRRVYCQPKLSVAHLKVSRLTIGPDTEVYRSPSGKVKRLNKKQGCVLCYKYFQNLKHVMNQAECSRFSGYLHKQVQGSAYKVTKSFEFDLRKKQIRIACRVKVQLRVSEIFLDYFFFCEVLALDVDKTLLSLKNHSSLLKILRTKLIIQNETMGLLFAALEKGILKLETIFITSNYHHSSSYQYINGIFFYECHKMILIYQIYIVLLCQIHNLYDTWKLCDGGTILQKYHQFLTGPNESYFFICNSFILKGVDKCTWIFRVYTQFLRCNDKTWASQQAQFSLILTSEIVLNFGVFHFAKKLNITDFVKFCYSWCCVHGFFKNRIHCQNSINTFEDCNIVIGSNFIKKYYFCRNHPFVNYCWNIQRHQEVLFK</sequence>
<dbReference type="Proteomes" id="UP000037035">
    <property type="component" value="Unassembled WGS sequence"/>
</dbReference>
<reference evidence="1 2" key="1">
    <citation type="submission" date="2015-08" db="EMBL/GenBank/DDBJ databases">
        <title>Next Generation Sequencing and Analysis of the Genome of Puccinia sorghi L Schw, the Causal Agent of Maize Common Rust.</title>
        <authorList>
            <person name="Rochi L."/>
            <person name="Burguener G."/>
            <person name="Darino M."/>
            <person name="Turjanski A."/>
            <person name="Kreff E."/>
            <person name="Dieguez M.J."/>
            <person name="Sacco F."/>
        </authorList>
    </citation>
    <scope>NUCLEOTIDE SEQUENCE [LARGE SCALE GENOMIC DNA]</scope>
    <source>
        <strain evidence="1 2">RO10H11247</strain>
    </source>
</reference>
<dbReference type="VEuPathDB" id="FungiDB:VP01_230g2"/>
<dbReference type="EMBL" id="LAVV01007181">
    <property type="protein sequence ID" value="KNZ56814.1"/>
    <property type="molecule type" value="Genomic_DNA"/>
</dbReference>
<evidence type="ECO:0000313" key="2">
    <source>
        <dbReference type="Proteomes" id="UP000037035"/>
    </source>
</evidence>
<name>A0A0L6V7V6_9BASI</name>
<dbReference type="AlphaFoldDB" id="A0A0L6V7V6"/>
<organism evidence="1 2">
    <name type="scientific">Puccinia sorghi</name>
    <dbReference type="NCBI Taxonomy" id="27349"/>
    <lineage>
        <taxon>Eukaryota</taxon>
        <taxon>Fungi</taxon>
        <taxon>Dikarya</taxon>
        <taxon>Basidiomycota</taxon>
        <taxon>Pucciniomycotina</taxon>
        <taxon>Pucciniomycetes</taxon>
        <taxon>Pucciniales</taxon>
        <taxon>Pucciniaceae</taxon>
        <taxon>Puccinia</taxon>
    </lineage>
</organism>